<comment type="caution">
    <text evidence="2">The sequence shown here is derived from an EMBL/GenBank/DDBJ whole genome shotgun (WGS) entry which is preliminary data.</text>
</comment>
<evidence type="ECO:0000313" key="3">
    <source>
        <dbReference type="Proteomes" id="UP000782610"/>
    </source>
</evidence>
<organism evidence="2 3">
    <name type="scientific">Devosia nanyangense</name>
    <dbReference type="NCBI Taxonomy" id="1228055"/>
    <lineage>
        <taxon>Bacteria</taxon>
        <taxon>Pseudomonadati</taxon>
        <taxon>Pseudomonadota</taxon>
        <taxon>Alphaproteobacteria</taxon>
        <taxon>Hyphomicrobiales</taxon>
        <taxon>Devosiaceae</taxon>
        <taxon>Devosia</taxon>
    </lineage>
</organism>
<evidence type="ECO:0000256" key="1">
    <source>
        <dbReference type="SAM" id="MobiDB-lite"/>
    </source>
</evidence>
<reference evidence="2" key="1">
    <citation type="submission" date="2020-07" db="EMBL/GenBank/DDBJ databases">
        <title>Huge and variable diversity of episymbiotic CPR bacteria and DPANN archaea in groundwater ecosystems.</title>
        <authorList>
            <person name="He C.Y."/>
            <person name="Keren R."/>
            <person name="Whittaker M."/>
            <person name="Farag I.F."/>
            <person name="Doudna J."/>
            <person name="Cate J.H.D."/>
            <person name="Banfield J.F."/>
        </authorList>
    </citation>
    <scope>NUCLEOTIDE SEQUENCE</scope>
    <source>
        <strain evidence="2">NC_groundwater_1586_Pr3_B-0.1um_66_15</strain>
    </source>
</reference>
<protein>
    <submittedName>
        <fullName evidence="2">Uncharacterized protein</fullName>
    </submittedName>
</protein>
<proteinExistence type="predicted"/>
<dbReference type="AlphaFoldDB" id="A0A933NY76"/>
<dbReference type="EMBL" id="JACRAF010000061">
    <property type="protein sequence ID" value="MBI4923689.1"/>
    <property type="molecule type" value="Genomic_DNA"/>
</dbReference>
<feature type="region of interest" description="Disordered" evidence="1">
    <location>
        <begin position="106"/>
        <end position="129"/>
    </location>
</feature>
<gene>
    <name evidence="2" type="ORF">HY834_18270</name>
</gene>
<dbReference type="Proteomes" id="UP000782610">
    <property type="component" value="Unassembled WGS sequence"/>
</dbReference>
<name>A0A933NY76_9HYPH</name>
<evidence type="ECO:0000313" key="2">
    <source>
        <dbReference type="EMBL" id="MBI4923689.1"/>
    </source>
</evidence>
<accession>A0A933NY76</accession>
<sequence>MDRVISLLAALVGLIALAAAIVVHTNVDAERQQMATDLAQMRLSIGLTSPQPVVTPAPVGPPADDGTAEALLSLQNRIATLEQVTTNQAAELEAARTALAAISSPPPASPLATAAAEHQPPVPKAVTADGPTSDCIPLGTRFMASAGDSFPICKTKAVVRVSAVENGSATIAGPGPITAGGFGPLEAAGCTVMVFSADSSGYAELRVTCQ</sequence>